<accession>A0A9P6GUN8</accession>
<comment type="caution">
    <text evidence="1">The sequence shown here is derived from an EMBL/GenBank/DDBJ whole genome shotgun (WGS) entry which is preliminary data.</text>
</comment>
<gene>
    <name evidence="1" type="ORF">PMIN01_01122</name>
</gene>
<dbReference type="EMBL" id="WJXW01000001">
    <property type="protein sequence ID" value="KAF9741583.1"/>
    <property type="molecule type" value="Genomic_DNA"/>
</dbReference>
<sequence length="83" mass="9679">MLLDELARAVCFEHWTERRTEVQAEGAEVGTSGTVFSDEELEPLGFLGKRWMRHSHRMWEELGSPNKWRARQLNGKREVLAKP</sequence>
<evidence type="ECO:0000313" key="2">
    <source>
        <dbReference type="Proteomes" id="UP000756921"/>
    </source>
</evidence>
<keyword evidence="2" id="KW-1185">Reference proteome</keyword>
<proteinExistence type="predicted"/>
<evidence type="ECO:0000313" key="1">
    <source>
        <dbReference type="EMBL" id="KAF9741583.1"/>
    </source>
</evidence>
<name>A0A9P6GUN8_9PLEO</name>
<protein>
    <submittedName>
        <fullName evidence="1">Uncharacterized protein</fullName>
    </submittedName>
</protein>
<reference evidence="1" key="1">
    <citation type="journal article" date="2020" name="Mol. Plant Microbe Interact.">
        <title>Genome Sequence of the Biocontrol Agent Coniothyrium minitans strain Conio (IMI 134523).</title>
        <authorList>
            <person name="Patel D."/>
            <person name="Shittu T.A."/>
            <person name="Baroncelli R."/>
            <person name="Muthumeenakshi S."/>
            <person name="Osborne T.H."/>
            <person name="Janganan T.K."/>
            <person name="Sreenivasaprasad S."/>
        </authorList>
    </citation>
    <scope>NUCLEOTIDE SEQUENCE</scope>
    <source>
        <strain evidence="1">Conio</strain>
    </source>
</reference>
<dbReference type="Proteomes" id="UP000756921">
    <property type="component" value="Unassembled WGS sequence"/>
</dbReference>
<organism evidence="1 2">
    <name type="scientific">Paraphaeosphaeria minitans</name>
    <dbReference type="NCBI Taxonomy" id="565426"/>
    <lineage>
        <taxon>Eukaryota</taxon>
        <taxon>Fungi</taxon>
        <taxon>Dikarya</taxon>
        <taxon>Ascomycota</taxon>
        <taxon>Pezizomycotina</taxon>
        <taxon>Dothideomycetes</taxon>
        <taxon>Pleosporomycetidae</taxon>
        <taxon>Pleosporales</taxon>
        <taxon>Massarineae</taxon>
        <taxon>Didymosphaeriaceae</taxon>
        <taxon>Paraphaeosphaeria</taxon>
    </lineage>
</organism>
<dbReference type="AlphaFoldDB" id="A0A9P6GUN8"/>